<name>A0A7K4M6T8_9ARCH</name>
<keyword evidence="1" id="KW-0812">Transmembrane</keyword>
<evidence type="ECO:0000313" key="5">
    <source>
        <dbReference type="Proteomes" id="UP000587702"/>
    </source>
</evidence>
<keyword evidence="1" id="KW-0472">Membrane</keyword>
<sequence>MLSLVNFTNFDFDQLFAMSDDTNPIMMLIWIIPIILFVFYGQRIQLYITSSEIKKGIKKLYGFKVESRKELIDYIAKTLKPKDDPTKKIDRFLDYFTILPVDMDPNGIVDKVRHTVRSREDYTREHVKSLFPEISDFELTKIQTILEIASSLQMIYKIVNHMFLTAKKQNNYPLILPLQMILPFVMEQAEAMKEAIPAFKAGQPVGDGIGSMVVGKMMLECEKEIVAFQTVLAKTEFETRTLFLLKAEGPSSTVGRLADALETIVSSNKLDAIIMIDAALKMEGEDSASIAQGFGAAIGGIGVERFQIEAIATKNNIPVFSIVVKQSVKESITLMTKEIANQADDVRSQVYEMIQESTKQGQSVVIIGVGNTAGVLQ</sequence>
<feature type="domain" description="DUF1512" evidence="3">
    <location>
        <begin position="205"/>
        <end position="375"/>
    </location>
</feature>
<reference evidence="4 5" key="1">
    <citation type="journal article" date="2019" name="Environ. Microbiol.">
        <title>Genomics insights into ecotype formation of ammonia-oxidizing archaea in the deep ocean.</title>
        <authorList>
            <person name="Wang Y."/>
            <person name="Huang J.M."/>
            <person name="Cui G.J."/>
            <person name="Nunoura T."/>
            <person name="Takaki Y."/>
            <person name="Li W.L."/>
            <person name="Li J."/>
            <person name="Gao Z.M."/>
            <person name="Takai K."/>
            <person name="Zhang A.Q."/>
            <person name="Stepanauskas R."/>
        </authorList>
    </citation>
    <scope>NUCLEOTIDE SEQUENCE [LARGE SCALE GENOMIC DNA]</scope>
    <source>
        <strain evidence="4 5">L14</strain>
    </source>
</reference>
<accession>A0A7K4M6T8</accession>
<protein>
    <submittedName>
        <fullName evidence="4">DUF1512 domain-containing protein</fullName>
    </submittedName>
</protein>
<evidence type="ECO:0000259" key="2">
    <source>
        <dbReference type="Pfam" id="PF07431"/>
    </source>
</evidence>
<gene>
    <name evidence="4" type="ORF">HX860_00200</name>
</gene>
<dbReference type="Pfam" id="PF23542">
    <property type="entry name" value="DUF1512_C"/>
    <property type="match status" value="1"/>
</dbReference>
<dbReference type="AlphaFoldDB" id="A0A7K4M6T8"/>
<dbReference type="Pfam" id="PF07431">
    <property type="entry name" value="DUF1512"/>
    <property type="match status" value="1"/>
</dbReference>
<dbReference type="EMBL" id="JACATI010000001">
    <property type="protein sequence ID" value="NWJ19498.1"/>
    <property type="molecule type" value="Genomic_DNA"/>
</dbReference>
<feature type="domain" description="DUF1512" evidence="2">
    <location>
        <begin position="25"/>
        <end position="200"/>
    </location>
</feature>
<evidence type="ECO:0000259" key="3">
    <source>
        <dbReference type="Pfam" id="PF23542"/>
    </source>
</evidence>
<dbReference type="Proteomes" id="UP000587702">
    <property type="component" value="Unassembled WGS sequence"/>
</dbReference>
<dbReference type="InterPro" id="IPR056460">
    <property type="entry name" value="DUF1512_N"/>
</dbReference>
<feature type="transmembrane region" description="Helical" evidence="1">
    <location>
        <begin position="24"/>
        <end position="41"/>
    </location>
</feature>
<proteinExistence type="predicted"/>
<evidence type="ECO:0000313" key="4">
    <source>
        <dbReference type="EMBL" id="NWJ19498.1"/>
    </source>
</evidence>
<keyword evidence="1" id="KW-1133">Transmembrane helix</keyword>
<organism evidence="4 5">
    <name type="scientific">Marine Group I thaumarchaeote</name>
    <dbReference type="NCBI Taxonomy" id="2511932"/>
    <lineage>
        <taxon>Archaea</taxon>
        <taxon>Nitrososphaerota</taxon>
        <taxon>Marine Group I</taxon>
    </lineage>
</organism>
<comment type="caution">
    <text evidence="4">The sequence shown here is derived from an EMBL/GenBank/DDBJ whole genome shotgun (WGS) entry which is preliminary data.</text>
</comment>
<dbReference type="InterPro" id="IPR056461">
    <property type="entry name" value="DUF1512_C"/>
</dbReference>
<evidence type="ECO:0000256" key="1">
    <source>
        <dbReference type="SAM" id="Phobius"/>
    </source>
</evidence>